<feature type="DNA-binding region" description="HMG box" evidence="3">
    <location>
        <begin position="172"/>
        <end position="242"/>
    </location>
</feature>
<dbReference type="AlphaFoldDB" id="A0ABD3Q792"/>
<dbReference type="InterPro" id="IPR051965">
    <property type="entry name" value="ChromReg_NeuronalGeneExpr"/>
</dbReference>
<dbReference type="Pfam" id="PF00505">
    <property type="entry name" value="HMG_box"/>
    <property type="match status" value="1"/>
</dbReference>
<dbReference type="Gene3D" id="1.10.30.10">
    <property type="entry name" value="High mobility group box domain"/>
    <property type="match status" value="1"/>
</dbReference>
<dbReference type="EMBL" id="JALLPJ020000322">
    <property type="protein sequence ID" value="KAL3795391.1"/>
    <property type="molecule type" value="Genomic_DNA"/>
</dbReference>
<feature type="domain" description="HMG box" evidence="5">
    <location>
        <begin position="172"/>
        <end position="242"/>
    </location>
</feature>
<dbReference type="PANTHER" id="PTHR46040:SF3">
    <property type="entry name" value="HIGH MOBILITY GROUP PROTEIN 2"/>
    <property type="match status" value="1"/>
</dbReference>
<evidence type="ECO:0000256" key="4">
    <source>
        <dbReference type="SAM" id="MobiDB-lite"/>
    </source>
</evidence>
<evidence type="ECO:0000256" key="3">
    <source>
        <dbReference type="PROSITE-ProRule" id="PRU00267"/>
    </source>
</evidence>
<dbReference type="GO" id="GO:0005634">
    <property type="term" value="C:nucleus"/>
    <property type="evidence" value="ECO:0007669"/>
    <property type="project" value="UniProtKB-UniRule"/>
</dbReference>
<feature type="region of interest" description="Disordered" evidence="4">
    <location>
        <begin position="135"/>
        <end position="177"/>
    </location>
</feature>
<keyword evidence="2 3" id="KW-0539">Nucleus</keyword>
<keyword evidence="7" id="KW-1185">Reference proteome</keyword>
<feature type="compositionally biased region" description="Basic and acidic residues" evidence="4">
    <location>
        <begin position="304"/>
        <end position="319"/>
    </location>
</feature>
<gene>
    <name evidence="6" type="ORF">ACHAWO_002638</name>
</gene>
<dbReference type="CDD" id="cd00084">
    <property type="entry name" value="HMG-box_SF"/>
    <property type="match status" value="1"/>
</dbReference>
<feature type="region of interest" description="Disordered" evidence="4">
    <location>
        <begin position="298"/>
        <end position="321"/>
    </location>
</feature>
<reference evidence="6 7" key="1">
    <citation type="submission" date="2024-10" db="EMBL/GenBank/DDBJ databases">
        <title>Updated reference genomes for cyclostephanoid diatoms.</title>
        <authorList>
            <person name="Roberts W.R."/>
            <person name="Alverson A.J."/>
        </authorList>
    </citation>
    <scope>NUCLEOTIDE SEQUENCE [LARGE SCALE GENOMIC DNA]</scope>
    <source>
        <strain evidence="6 7">AJA010-31</strain>
    </source>
</reference>
<sequence length="333" mass="38378">MPLPPRLSPQDIASLLKQADEEASSAESDLHYAQQLLRDSGLTVQKSVLDASRFGHDLCAPSNNGGAPQPMYKELALAAVHARQQFNPLRGSLSAYPLVLYTTGGHSNVDHIVHQNPDGTTHKLSEYKRRMKQRIRKSQTEERGGDRWDLPRIPGGRRRRIQRDVDAPAAPPEPPHTGYVIYVSQMTTKLRHDNPKRHHDQISAIRRIAKMWARLSSEEKEHYVSLATDALAEYKSRLTEYRATGSYSPYTTIARLKNKNGIEIITDRKTGSQGPWVRIPHDRKNELEKELEGYDQVVFPPRPSEMEEEHRRKVEESKERRRRKIKSYKFRYY</sequence>
<dbReference type="SUPFAM" id="SSF47095">
    <property type="entry name" value="HMG-box"/>
    <property type="match status" value="1"/>
</dbReference>
<evidence type="ECO:0000256" key="2">
    <source>
        <dbReference type="ARBA" id="ARBA00023242"/>
    </source>
</evidence>
<dbReference type="SMART" id="SM00398">
    <property type="entry name" value="HMG"/>
    <property type="match status" value="1"/>
</dbReference>
<evidence type="ECO:0000313" key="6">
    <source>
        <dbReference type="EMBL" id="KAL3795391.1"/>
    </source>
</evidence>
<accession>A0ABD3Q792</accession>
<dbReference type="InterPro" id="IPR009071">
    <property type="entry name" value="HMG_box_dom"/>
</dbReference>
<proteinExistence type="predicted"/>
<comment type="caution">
    <text evidence="6">The sequence shown here is derived from an EMBL/GenBank/DDBJ whole genome shotgun (WGS) entry which is preliminary data.</text>
</comment>
<name>A0ABD3Q792_9STRA</name>
<dbReference type="InterPro" id="IPR036910">
    <property type="entry name" value="HMG_box_dom_sf"/>
</dbReference>
<evidence type="ECO:0000313" key="7">
    <source>
        <dbReference type="Proteomes" id="UP001530400"/>
    </source>
</evidence>
<evidence type="ECO:0000256" key="1">
    <source>
        <dbReference type="ARBA" id="ARBA00023125"/>
    </source>
</evidence>
<keyword evidence="1 3" id="KW-0238">DNA-binding</keyword>
<dbReference type="PANTHER" id="PTHR46040">
    <property type="entry name" value="HIGH MOBILITY GROUP PROTEIN 2"/>
    <property type="match status" value="1"/>
</dbReference>
<dbReference type="PROSITE" id="PS50118">
    <property type="entry name" value="HMG_BOX_2"/>
    <property type="match status" value="1"/>
</dbReference>
<feature type="compositionally biased region" description="Basic and acidic residues" evidence="4">
    <location>
        <begin position="138"/>
        <end position="150"/>
    </location>
</feature>
<protein>
    <recommendedName>
        <fullName evidence="5">HMG box domain-containing protein</fullName>
    </recommendedName>
</protein>
<organism evidence="6 7">
    <name type="scientific">Cyclotella atomus</name>
    <dbReference type="NCBI Taxonomy" id="382360"/>
    <lineage>
        <taxon>Eukaryota</taxon>
        <taxon>Sar</taxon>
        <taxon>Stramenopiles</taxon>
        <taxon>Ochrophyta</taxon>
        <taxon>Bacillariophyta</taxon>
        <taxon>Coscinodiscophyceae</taxon>
        <taxon>Thalassiosirophycidae</taxon>
        <taxon>Stephanodiscales</taxon>
        <taxon>Stephanodiscaceae</taxon>
        <taxon>Cyclotella</taxon>
    </lineage>
</organism>
<dbReference type="Proteomes" id="UP001530400">
    <property type="component" value="Unassembled WGS sequence"/>
</dbReference>
<evidence type="ECO:0000259" key="5">
    <source>
        <dbReference type="PROSITE" id="PS50118"/>
    </source>
</evidence>
<dbReference type="GO" id="GO:0003677">
    <property type="term" value="F:DNA binding"/>
    <property type="evidence" value="ECO:0007669"/>
    <property type="project" value="UniProtKB-UniRule"/>
</dbReference>